<dbReference type="OrthoDB" id="190846at2759"/>
<keyword evidence="1" id="KW-0012">Acyltransferase</keyword>
<proteinExistence type="predicted"/>
<name>A0A8H3LNG5_9GLOM</name>
<dbReference type="AlphaFoldDB" id="A0A8H3LNG5"/>
<evidence type="ECO:0000313" key="2">
    <source>
        <dbReference type="Proteomes" id="UP000615446"/>
    </source>
</evidence>
<dbReference type="Pfam" id="PF02450">
    <property type="entry name" value="LCAT"/>
    <property type="match status" value="1"/>
</dbReference>
<sequence length="197" mass="22511">MQKVKEDRTKWTNVLESQLPNAPDMKIYCLYGYGKETERKYYYAREQLEDDDDDDDDVEDEIQEKRKRFRDKLGGLLRNVFIDSSVNSDKDPRIKSGVHNGEGDGTVPLLSLGYMCVKGWKNPLYNPAGIKVITREFQHQVGPVLDLRGGENTADHVDILGNYELTKDVLKIASGNVKELEDRITSVIREFAAKVKL</sequence>
<dbReference type="Proteomes" id="UP000615446">
    <property type="component" value="Unassembled WGS sequence"/>
</dbReference>
<dbReference type="EMBL" id="BLAL01000183">
    <property type="protein sequence ID" value="GES89221.1"/>
    <property type="molecule type" value="Genomic_DNA"/>
</dbReference>
<reference evidence="1" key="1">
    <citation type="submission" date="2019-10" db="EMBL/GenBank/DDBJ databases">
        <title>Conservation and host-specific expression of non-tandemly repeated heterogenous ribosome RNA gene in arbuscular mycorrhizal fungi.</title>
        <authorList>
            <person name="Maeda T."/>
            <person name="Kobayashi Y."/>
            <person name="Nakagawa T."/>
            <person name="Ezawa T."/>
            <person name="Yamaguchi K."/>
            <person name="Bino T."/>
            <person name="Nishimoto Y."/>
            <person name="Shigenobu S."/>
            <person name="Kawaguchi M."/>
        </authorList>
    </citation>
    <scope>NUCLEOTIDE SEQUENCE</scope>
    <source>
        <strain evidence="1">HR1</strain>
    </source>
</reference>
<keyword evidence="1" id="KW-0808">Transferase</keyword>
<gene>
    <name evidence="1" type="ORF">RCL2_001612400</name>
</gene>
<protein>
    <submittedName>
        <fullName evidence="1">Lecithin:cholesterol acyltransferase</fullName>
    </submittedName>
</protein>
<organism evidence="1 2">
    <name type="scientific">Rhizophagus clarus</name>
    <dbReference type="NCBI Taxonomy" id="94130"/>
    <lineage>
        <taxon>Eukaryota</taxon>
        <taxon>Fungi</taxon>
        <taxon>Fungi incertae sedis</taxon>
        <taxon>Mucoromycota</taxon>
        <taxon>Glomeromycotina</taxon>
        <taxon>Glomeromycetes</taxon>
        <taxon>Glomerales</taxon>
        <taxon>Glomeraceae</taxon>
        <taxon>Rhizophagus</taxon>
    </lineage>
</organism>
<comment type="caution">
    <text evidence="1">The sequence shown here is derived from an EMBL/GenBank/DDBJ whole genome shotgun (WGS) entry which is preliminary data.</text>
</comment>
<accession>A0A8H3LNG5</accession>
<dbReference type="InterPro" id="IPR003386">
    <property type="entry name" value="LACT/PDAT_acylTrfase"/>
</dbReference>
<evidence type="ECO:0000313" key="1">
    <source>
        <dbReference type="EMBL" id="GES89221.1"/>
    </source>
</evidence>
<dbReference type="PANTHER" id="PTHR11440">
    <property type="entry name" value="LECITHIN-CHOLESTEROL ACYLTRANSFERASE-RELATED"/>
    <property type="match status" value="1"/>
</dbReference>
<dbReference type="GO" id="GO:0008374">
    <property type="term" value="F:O-acyltransferase activity"/>
    <property type="evidence" value="ECO:0007669"/>
    <property type="project" value="InterPro"/>
</dbReference>
<dbReference type="GO" id="GO:0006629">
    <property type="term" value="P:lipid metabolic process"/>
    <property type="evidence" value="ECO:0007669"/>
    <property type="project" value="InterPro"/>
</dbReference>